<comment type="caution">
    <text evidence="3">The sequence shown here is derived from an EMBL/GenBank/DDBJ whole genome shotgun (WGS) entry which is preliminary data.</text>
</comment>
<dbReference type="CDD" id="cd22541">
    <property type="entry name" value="SP5_N"/>
    <property type="match status" value="1"/>
</dbReference>
<proteinExistence type="predicted"/>
<evidence type="ECO:0000256" key="1">
    <source>
        <dbReference type="SAM" id="Coils"/>
    </source>
</evidence>
<gene>
    <name evidence="3" type="ORF">ADUPG1_013213</name>
</gene>
<evidence type="ECO:0000256" key="2">
    <source>
        <dbReference type="SAM" id="MobiDB-lite"/>
    </source>
</evidence>
<feature type="compositionally biased region" description="Low complexity" evidence="2">
    <location>
        <begin position="587"/>
        <end position="600"/>
    </location>
</feature>
<feature type="compositionally biased region" description="Low complexity" evidence="2">
    <location>
        <begin position="84"/>
        <end position="97"/>
    </location>
</feature>
<name>A0ABQ5K254_9EUKA</name>
<keyword evidence="1" id="KW-0175">Coiled coil</keyword>
<evidence type="ECO:0000313" key="3">
    <source>
        <dbReference type="EMBL" id="GKT26023.1"/>
    </source>
</evidence>
<feature type="compositionally biased region" description="Low complexity" evidence="2">
    <location>
        <begin position="22"/>
        <end position="31"/>
    </location>
</feature>
<feature type="coiled-coil region" evidence="1">
    <location>
        <begin position="449"/>
        <end position="504"/>
    </location>
</feature>
<feature type="compositionally biased region" description="Acidic residues" evidence="2">
    <location>
        <begin position="528"/>
        <end position="537"/>
    </location>
</feature>
<feature type="coiled-coil region" evidence="1">
    <location>
        <begin position="378"/>
        <end position="412"/>
    </location>
</feature>
<sequence length="716" mass="83415">MNDQWLIDSKSKRKNLEKRVSSRSPSPISSVAPHHHSQPYQSRPPSFPKAYSSQSSIPKPSIPQPSIQQHLSPQVSVPLDSVSHHSPQTTHPSSQQHHSPRSRFPIQSNHDHVFLMPKIIDYPTESPREDGKGSYFRRQNSILTRKVEALEKLLAQQDRKAVITCHTEKLGYDTDGVCGQSRYSEAISVSVAANRLNRYRERLYAEMLKSAELSDQIDKERKKAAELEAHLTAKNNVCEEECQKLQSQMSLLKIDLENHRAQAQYHKAVSDHLSSKTMRLETTLTNKEKEYQEQLTIFDEIMKDSSQKITSILNLFAQKEEEWIQLNESLISKIDGFSGIIKRLKLSFKEEFDAKTKSFTTEMIIQRQLYLKKQDELKLSQTRLEKEYKEKLDELSKEIDSLKRKEESFIRDLSSKDLEIGRRKDEIEDLKSKNEKAVKDLTLTFAKDRNAWNSDHNRLQNELKDAQAKLTECRTKNIQNTQIIQDMTAKQEQFKQEKKEILKQMRALGAPSSKIAQLRRRDQSMFDYGEEEEDENEKDEKSREWERQRKERELQQRKEDQEWKDQIFKMNRLLRMRDKEHLGGRPSALASSSSHSFASAQGIPKTDHTSSIPALSVDWRKDPLKSFWESQDYSRWKIGGIADGDIISDRKPHQKSKDHHSSPPFQKERDLKYIGKRKLKPESEERIEETSETGDYLLRLKKLAEDAETLLNDSKF</sequence>
<evidence type="ECO:0000313" key="4">
    <source>
        <dbReference type="Proteomes" id="UP001057375"/>
    </source>
</evidence>
<accession>A0ABQ5K254</accession>
<feature type="coiled-coil region" evidence="1">
    <location>
        <begin position="210"/>
        <end position="262"/>
    </location>
</feature>
<protein>
    <submittedName>
        <fullName evidence="3">Uncharacterized protein</fullName>
    </submittedName>
</protein>
<feature type="compositionally biased region" description="Low complexity" evidence="2">
    <location>
        <begin position="52"/>
        <end position="74"/>
    </location>
</feature>
<feature type="region of interest" description="Disordered" evidence="2">
    <location>
        <begin position="1"/>
        <end position="105"/>
    </location>
</feature>
<organism evidence="3 4">
    <name type="scientific">Aduncisulcus paluster</name>
    <dbReference type="NCBI Taxonomy" id="2918883"/>
    <lineage>
        <taxon>Eukaryota</taxon>
        <taxon>Metamonada</taxon>
        <taxon>Carpediemonas-like organisms</taxon>
        <taxon>Aduncisulcus</taxon>
    </lineage>
</organism>
<reference evidence="3" key="1">
    <citation type="submission" date="2022-03" db="EMBL/GenBank/DDBJ databases">
        <title>Draft genome sequence of Aduncisulcus paluster, a free-living microaerophilic Fornicata.</title>
        <authorList>
            <person name="Yuyama I."/>
            <person name="Kume K."/>
            <person name="Tamura T."/>
            <person name="Inagaki Y."/>
            <person name="Hashimoto T."/>
        </authorList>
    </citation>
    <scope>NUCLEOTIDE SEQUENCE</scope>
    <source>
        <strain evidence="3">NY0171</strain>
    </source>
</reference>
<dbReference type="EMBL" id="BQXS01012631">
    <property type="protein sequence ID" value="GKT26023.1"/>
    <property type="molecule type" value="Genomic_DNA"/>
</dbReference>
<dbReference type="Proteomes" id="UP001057375">
    <property type="component" value="Unassembled WGS sequence"/>
</dbReference>
<feature type="region of interest" description="Disordered" evidence="2">
    <location>
        <begin position="527"/>
        <end position="562"/>
    </location>
</feature>
<keyword evidence="4" id="KW-1185">Reference proteome</keyword>
<feature type="compositionally biased region" description="Basic and acidic residues" evidence="2">
    <location>
        <begin position="538"/>
        <end position="562"/>
    </location>
</feature>
<feature type="region of interest" description="Disordered" evidence="2">
    <location>
        <begin position="580"/>
        <end position="615"/>
    </location>
</feature>
<feature type="region of interest" description="Disordered" evidence="2">
    <location>
        <begin position="644"/>
        <end position="672"/>
    </location>
</feature>